<organism evidence="2">
    <name type="scientific">uncultured Blastococcus sp</name>
    <dbReference type="NCBI Taxonomy" id="217144"/>
    <lineage>
        <taxon>Bacteria</taxon>
        <taxon>Bacillati</taxon>
        <taxon>Actinomycetota</taxon>
        <taxon>Actinomycetes</taxon>
        <taxon>Geodermatophilales</taxon>
        <taxon>Geodermatophilaceae</taxon>
        <taxon>Blastococcus</taxon>
        <taxon>environmental samples</taxon>
    </lineage>
</organism>
<accession>A0A6J4H895</accession>
<feature type="compositionally biased region" description="Basic residues" evidence="1">
    <location>
        <begin position="237"/>
        <end position="248"/>
    </location>
</feature>
<dbReference type="AlphaFoldDB" id="A0A6J4H895"/>
<feature type="compositionally biased region" description="Basic and acidic residues" evidence="1">
    <location>
        <begin position="188"/>
        <end position="198"/>
    </location>
</feature>
<feature type="region of interest" description="Disordered" evidence="1">
    <location>
        <begin position="1"/>
        <end position="314"/>
    </location>
</feature>
<feature type="compositionally biased region" description="Gly residues" evidence="1">
    <location>
        <begin position="1"/>
        <end position="15"/>
    </location>
</feature>
<feature type="non-terminal residue" evidence="2">
    <location>
        <position position="1"/>
    </location>
</feature>
<feature type="compositionally biased region" description="Basic residues" evidence="1">
    <location>
        <begin position="16"/>
        <end position="51"/>
    </location>
</feature>
<protein>
    <submittedName>
        <fullName evidence="2">Putative membrane protein</fullName>
    </submittedName>
</protein>
<evidence type="ECO:0000313" key="2">
    <source>
        <dbReference type="EMBL" id="CAA9217475.1"/>
    </source>
</evidence>
<feature type="compositionally biased region" description="Low complexity" evidence="1">
    <location>
        <begin position="81"/>
        <end position="94"/>
    </location>
</feature>
<feature type="compositionally biased region" description="Basic residues" evidence="1">
    <location>
        <begin position="173"/>
        <end position="187"/>
    </location>
</feature>
<feature type="non-terminal residue" evidence="2">
    <location>
        <position position="314"/>
    </location>
</feature>
<evidence type="ECO:0000256" key="1">
    <source>
        <dbReference type="SAM" id="MobiDB-lite"/>
    </source>
</evidence>
<proteinExistence type="predicted"/>
<sequence>GGWTGSAAGRRGGAGARRRRVDRRHRGRRRPGQRQGRRRRRRRHRRHAAVRARAERRARAADHPQDRGRLAAQQAAHHPAGDPAAQPVPAVAADPDTHDRRRLPLLRGRGEDLAPDHRACRGTRGGGGRAPGREDHRDRGRAHRLHPVGGDHGHLAQRGRRRGLLGAGDHPGGRRARHHRAGVRRRGRDREDGRRRSEPVPAAGQGGGRFRPRARQGHAEAADRPDRHRYRRDAVGRRAHHPAGHRRAGLPPDLRVRPPPRGGGEGGHRRRRRCRGLAGQHPRQRGPRAGRRRAHRPRHHPHGAPPQEAGRRPL</sequence>
<feature type="compositionally biased region" description="Basic and acidic residues" evidence="1">
    <location>
        <begin position="108"/>
        <end position="119"/>
    </location>
</feature>
<gene>
    <name evidence="2" type="ORF">AVDCRST_MAG52-298</name>
</gene>
<feature type="compositionally biased region" description="Basic and acidic residues" evidence="1">
    <location>
        <begin position="52"/>
        <end position="69"/>
    </location>
</feature>
<feature type="compositionally biased region" description="Basic and acidic residues" evidence="1">
    <location>
        <begin position="217"/>
        <end position="236"/>
    </location>
</feature>
<reference evidence="2" key="1">
    <citation type="submission" date="2020-02" db="EMBL/GenBank/DDBJ databases">
        <authorList>
            <person name="Meier V. D."/>
        </authorList>
    </citation>
    <scope>NUCLEOTIDE SEQUENCE</scope>
    <source>
        <strain evidence="2">AVDCRST_MAG52</strain>
    </source>
</reference>
<feature type="compositionally biased region" description="Basic residues" evidence="1">
    <location>
        <begin position="282"/>
        <end position="302"/>
    </location>
</feature>
<name>A0A6J4H895_9ACTN</name>
<dbReference type="EMBL" id="CADCTN010000024">
    <property type="protein sequence ID" value="CAA9217475.1"/>
    <property type="molecule type" value="Genomic_DNA"/>
</dbReference>